<keyword evidence="3" id="KW-1185">Reference proteome</keyword>
<evidence type="ECO:0000256" key="1">
    <source>
        <dbReference type="SAM" id="SignalP"/>
    </source>
</evidence>
<feature type="chain" id="PRO_5012664227" description="Termicin" evidence="1">
    <location>
        <begin position="26"/>
        <end position="84"/>
    </location>
</feature>
<dbReference type="Proteomes" id="UP000192578">
    <property type="component" value="Unassembled WGS sequence"/>
</dbReference>
<evidence type="ECO:0000313" key="2">
    <source>
        <dbReference type="EMBL" id="OQV16794.1"/>
    </source>
</evidence>
<organism evidence="2 3">
    <name type="scientific">Hypsibius exemplaris</name>
    <name type="common">Freshwater tardigrade</name>
    <dbReference type="NCBI Taxonomy" id="2072580"/>
    <lineage>
        <taxon>Eukaryota</taxon>
        <taxon>Metazoa</taxon>
        <taxon>Ecdysozoa</taxon>
        <taxon>Tardigrada</taxon>
        <taxon>Eutardigrada</taxon>
        <taxon>Parachela</taxon>
        <taxon>Hypsibioidea</taxon>
        <taxon>Hypsibiidae</taxon>
        <taxon>Hypsibius</taxon>
    </lineage>
</organism>
<comment type="caution">
    <text evidence="2">The sequence shown here is derived from an EMBL/GenBank/DDBJ whole genome shotgun (WGS) entry which is preliminary data.</text>
</comment>
<keyword evidence="1" id="KW-0732">Signal</keyword>
<name>A0A1W0WNK4_HYPEX</name>
<gene>
    <name evidence="2" type="ORF">BV898_09150</name>
</gene>
<evidence type="ECO:0008006" key="4">
    <source>
        <dbReference type="Google" id="ProtNLM"/>
    </source>
</evidence>
<accession>A0A1W0WNK4</accession>
<reference evidence="3" key="1">
    <citation type="submission" date="2017-01" db="EMBL/GenBank/DDBJ databases">
        <title>Comparative genomics of anhydrobiosis in the tardigrade Hypsibius dujardini.</title>
        <authorList>
            <person name="Yoshida Y."/>
            <person name="Koutsovoulos G."/>
            <person name="Laetsch D."/>
            <person name="Stevens L."/>
            <person name="Kumar S."/>
            <person name="Horikawa D."/>
            <person name="Ishino K."/>
            <person name="Komine S."/>
            <person name="Tomita M."/>
            <person name="Blaxter M."/>
            <person name="Arakawa K."/>
        </authorList>
    </citation>
    <scope>NUCLEOTIDE SEQUENCE [LARGE SCALE GENOMIC DNA]</scope>
    <source>
        <strain evidence="3">Z151</strain>
    </source>
</reference>
<sequence>MQQSVKFLLVGALLVLQFLPSQVDSAMFIFEYTCPSHINNCHRQCKTEAGNTQGELESCNYDRSDKICVCATKPYSTGPNSAIG</sequence>
<proteinExistence type="predicted"/>
<dbReference type="EMBL" id="MTYJ01000070">
    <property type="protein sequence ID" value="OQV16794.1"/>
    <property type="molecule type" value="Genomic_DNA"/>
</dbReference>
<dbReference type="AlphaFoldDB" id="A0A1W0WNK4"/>
<evidence type="ECO:0000313" key="3">
    <source>
        <dbReference type="Proteomes" id="UP000192578"/>
    </source>
</evidence>
<protein>
    <recommendedName>
        <fullName evidence="4">Termicin</fullName>
    </recommendedName>
</protein>
<feature type="signal peptide" evidence="1">
    <location>
        <begin position="1"/>
        <end position="25"/>
    </location>
</feature>